<evidence type="ECO:0000256" key="1">
    <source>
        <dbReference type="SAM" id="Coils"/>
    </source>
</evidence>
<name>A0A8K0NFN1_9HYPO</name>
<dbReference type="Proteomes" id="UP000811619">
    <property type="component" value="Unassembled WGS sequence"/>
</dbReference>
<dbReference type="SUPFAM" id="SSF57959">
    <property type="entry name" value="Leucine zipper domain"/>
    <property type="match status" value="1"/>
</dbReference>
<dbReference type="Gene3D" id="1.20.5.170">
    <property type="match status" value="1"/>
</dbReference>
<feature type="compositionally biased region" description="Basic and acidic residues" evidence="2">
    <location>
        <begin position="193"/>
        <end position="205"/>
    </location>
</feature>
<evidence type="ECO:0000259" key="3">
    <source>
        <dbReference type="PROSITE" id="PS50217"/>
    </source>
</evidence>
<evidence type="ECO:0000313" key="4">
    <source>
        <dbReference type="EMBL" id="KAG5922796.1"/>
    </source>
</evidence>
<comment type="caution">
    <text evidence="4">The sequence shown here is derived from an EMBL/GenBank/DDBJ whole genome shotgun (WGS) entry which is preliminary data.</text>
</comment>
<proteinExistence type="predicted"/>
<accession>A0A8K0NFN1</accession>
<protein>
    <recommendedName>
        <fullName evidence="3">BZIP domain-containing protein</fullName>
    </recommendedName>
</protein>
<feature type="region of interest" description="Disordered" evidence="2">
    <location>
        <begin position="258"/>
        <end position="306"/>
    </location>
</feature>
<evidence type="ECO:0000256" key="2">
    <source>
        <dbReference type="SAM" id="MobiDB-lite"/>
    </source>
</evidence>
<organism evidence="4 5">
    <name type="scientific">Claviceps africana</name>
    <dbReference type="NCBI Taxonomy" id="83212"/>
    <lineage>
        <taxon>Eukaryota</taxon>
        <taxon>Fungi</taxon>
        <taxon>Dikarya</taxon>
        <taxon>Ascomycota</taxon>
        <taxon>Pezizomycotina</taxon>
        <taxon>Sordariomycetes</taxon>
        <taxon>Hypocreomycetidae</taxon>
        <taxon>Hypocreales</taxon>
        <taxon>Clavicipitaceae</taxon>
        <taxon>Claviceps</taxon>
    </lineage>
</organism>
<feature type="compositionally biased region" description="Polar residues" evidence="2">
    <location>
        <begin position="274"/>
        <end position="288"/>
    </location>
</feature>
<feature type="domain" description="BZIP" evidence="3">
    <location>
        <begin position="312"/>
        <end position="375"/>
    </location>
</feature>
<sequence>MQKWEMILQWGAACSVLGSYGGFYISGSTYEVIAGVVAPCTGSKIRPPIHHGDIGDVETASSSCLNHGLFASGHSSDDSPPQPPLPAHDFSSFSINSLVRYHFSPLHLGLQLLLRLPQTIGYQACRLSFLDQQPQDDSELATFLGLSEGASSERGMIQPSECPTWPFMTPLCHVQLKRTAKVRKTADTPNAGPDDRRPLHHHSDILSRGSQTCTRGDTRILPLPRPSNYSSHRLAAAFPLDRPLPHTTTPTVLPALQVSSETPLPPNPNALSGLETSPQPNPHASSARSGDVGSKRKNTSSTRVAVDADDKEAQLAIKRQRNTMAARKYRQKHLDRVAHLEKALDQVTGERNELRLELARREAELNALRGMLARNGK</sequence>
<dbReference type="EMBL" id="SRPY01000497">
    <property type="protein sequence ID" value="KAG5922796.1"/>
    <property type="molecule type" value="Genomic_DNA"/>
</dbReference>
<keyword evidence="1" id="KW-0175">Coiled coil</keyword>
<keyword evidence="5" id="KW-1185">Reference proteome</keyword>
<gene>
    <name evidence="4" type="ORF">E4U42_005256</name>
</gene>
<dbReference type="AlphaFoldDB" id="A0A8K0NFN1"/>
<dbReference type="CDD" id="cd12193">
    <property type="entry name" value="bZIP_GCN4"/>
    <property type="match status" value="1"/>
</dbReference>
<dbReference type="InterPro" id="IPR004827">
    <property type="entry name" value="bZIP"/>
</dbReference>
<dbReference type="SMART" id="SM00338">
    <property type="entry name" value="BRLZ"/>
    <property type="match status" value="1"/>
</dbReference>
<dbReference type="OrthoDB" id="4961373at2759"/>
<evidence type="ECO:0000313" key="5">
    <source>
        <dbReference type="Proteomes" id="UP000811619"/>
    </source>
</evidence>
<feature type="coiled-coil region" evidence="1">
    <location>
        <begin position="330"/>
        <end position="371"/>
    </location>
</feature>
<reference evidence="4" key="1">
    <citation type="journal article" date="2020" name="bioRxiv">
        <title>Whole genome comparisons of ergot fungi reveals the divergence and evolution of species within the genus Claviceps are the result of varying mechanisms driving genome evolution and host range expansion.</title>
        <authorList>
            <person name="Wyka S.A."/>
            <person name="Mondo S.J."/>
            <person name="Liu M."/>
            <person name="Dettman J."/>
            <person name="Nalam V."/>
            <person name="Broders K.D."/>
        </authorList>
    </citation>
    <scope>NUCLEOTIDE SEQUENCE</scope>
    <source>
        <strain evidence="4">CCC 489</strain>
    </source>
</reference>
<dbReference type="PROSITE" id="PS50217">
    <property type="entry name" value="BZIP"/>
    <property type="match status" value="1"/>
</dbReference>
<dbReference type="GO" id="GO:0003700">
    <property type="term" value="F:DNA-binding transcription factor activity"/>
    <property type="evidence" value="ECO:0007669"/>
    <property type="project" value="InterPro"/>
</dbReference>
<dbReference type="InterPro" id="IPR046347">
    <property type="entry name" value="bZIP_sf"/>
</dbReference>
<feature type="region of interest" description="Disordered" evidence="2">
    <location>
        <begin position="183"/>
        <end position="229"/>
    </location>
</feature>
<dbReference type="PROSITE" id="PS00036">
    <property type="entry name" value="BZIP_BASIC"/>
    <property type="match status" value="1"/>
</dbReference>